<evidence type="ECO:0000256" key="1">
    <source>
        <dbReference type="ARBA" id="ARBA00004651"/>
    </source>
</evidence>
<dbReference type="PANTHER" id="PTHR30482">
    <property type="entry name" value="HIGH-AFFINITY BRANCHED-CHAIN AMINO ACID TRANSPORT SYSTEM PERMEASE"/>
    <property type="match status" value="1"/>
</dbReference>
<evidence type="ECO:0000256" key="4">
    <source>
        <dbReference type="ARBA" id="ARBA00022989"/>
    </source>
</evidence>
<dbReference type="InterPro" id="IPR043428">
    <property type="entry name" value="LivM-like"/>
</dbReference>
<comment type="subcellular location">
    <subcellularLocation>
        <location evidence="1">Cell membrane</location>
        <topology evidence="1">Multi-pass membrane protein</topology>
    </subcellularLocation>
</comment>
<dbReference type="InterPro" id="IPR001851">
    <property type="entry name" value="ABC_transp_permease"/>
</dbReference>
<evidence type="ECO:0000256" key="5">
    <source>
        <dbReference type="ARBA" id="ARBA00023136"/>
    </source>
</evidence>
<feature type="transmembrane region" description="Helical" evidence="6">
    <location>
        <begin position="7"/>
        <end position="34"/>
    </location>
</feature>
<dbReference type="PANTHER" id="PTHR30482:SF10">
    <property type="entry name" value="HIGH-AFFINITY BRANCHED-CHAIN AMINO ACID TRANSPORT PROTEIN BRAE"/>
    <property type="match status" value="1"/>
</dbReference>
<sequence length="286" mass="30422">MSAYAEGIFILLLINAIAAMGVSLLTGFTGIFTLGHAAYLALGSYTTAILTLDYGIAWLPAVLAGGIVAMVVGYLIGLPTLKLMGDYYAIASIGLAESIRLILENWQSLTNGARGLAGIDTFTTLPVALSFFIVMAIVAFCLINGRFGRSLKACRDDHVAAALLGFDVAKIRVASLSISALYCGLAGGLYAGFISFIQPMMFDMLKSTEMTAVVVFGGLGSMSGCILGTTVITMVTELFRPISQYRMLIYGLVLVLVMVLRPEGMMGQHEIGGLLKRLFRRGGDRS</sequence>
<dbReference type="Proteomes" id="UP001200430">
    <property type="component" value="Unassembled WGS sequence"/>
</dbReference>
<accession>A0ABS9EMB3</accession>
<evidence type="ECO:0000256" key="3">
    <source>
        <dbReference type="ARBA" id="ARBA00022692"/>
    </source>
</evidence>
<proteinExistence type="predicted"/>
<organism evidence="7 8">
    <name type="scientific">Dethiosulfovibrio marinus</name>
    <dbReference type="NCBI Taxonomy" id="133532"/>
    <lineage>
        <taxon>Bacteria</taxon>
        <taxon>Thermotogati</taxon>
        <taxon>Synergistota</taxon>
        <taxon>Synergistia</taxon>
        <taxon>Synergistales</taxon>
        <taxon>Dethiosulfovibrionaceae</taxon>
        <taxon>Dethiosulfovibrio</taxon>
    </lineage>
</organism>
<dbReference type="Pfam" id="PF02653">
    <property type="entry name" value="BPD_transp_2"/>
    <property type="match status" value="1"/>
</dbReference>
<dbReference type="CDD" id="cd06581">
    <property type="entry name" value="TM_PBP1_LivM_like"/>
    <property type="match status" value="1"/>
</dbReference>
<feature type="transmembrane region" description="Helical" evidence="6">
    <location>
        <begin position="180"/>
        <end position="201"/>
    </location>
</feature>
<dbReference type="RefSeq" id="WP_005659991.1">
    <property type="nucleotide sequence ID" value="NZ_JAKGUD010000004.1"/>
</dbReference>
<evidence type="ECO:0000313" key="7">
    <source>
        <dbReference type="EMBL" id="MCF4142339.1"/>
    </source>
</evidence>
<comment type="caution">
    <text evidence="7">The sequence shown here is derived from an EMBL/GenBank/DDBJ whole genome shotgun (WGS) entry which is preliminary data.</text>
</comment>
<protein>
    <submittedName>
        <fullName evidence="7">Branched-chain amino acid ABC transporter permease</fullName>
    </submittedName>
</protein>
<evidence type="ECO:0000313" key="8">
    <source>
        <dbReference type="Proteomes" id="UP001200430"/>
    </source>
</evidence>
<feature type="transmembrane region" description="Helical" evidence="6">
    <location>
        <begin position="247"/>
        <end position="264"/>
    </location>
</feature>
<keyword evidence="8" id="KW-1185">Reference proteome</keyword>
<name>A0ABS9EMB3_9BACT</name>
<reference evidence="7 8" key="1">
    <citation type="submission" date="2022-01" db="EMBL/GenBank/DDBJ databases">
        <title>Dethiosulfovibrio faecalis sp. nov., a novel proteolytic, non-sulfur-reducing bacterium isolated from a marine aquaculture solid waste bioreactor.</title>
        <authorList>
            <person name="Grabowski S."/>
            <person name="Apolinario E."/>
            <person name="Schneider N."/>
            <person name="Marshall C.W."/>
            <person name="Sowers K.R."/>
        </authorList>
    </citation>
    <scope>NUCLEOTIDE SEQUENCE [LARGE SCALE GENOMIC DNA]</scope>
    <source>
        <strain evidence="7 8">DSM 12537</strain>
    </source>
</reference>
<dbReference type="EMBL" id="JAKGUD010000004">
    <property type="protein sequence ID" value="MCF4142339.1"/>
    <property type="molecule type" value="Genomic_DNA"/>
</dbReference>
<evidence type="ECO:0000256" key="2">
    <source>
        <dbReference type="ARBA" id="ARBA00022475"/>
    </source>
</evidence>
<feature type="transmembrane region" description="Helical" evidence="6">
    <location>
        <begin position="123"/>
        <end position="143"/>
    </location>
</feature>
<keyword evidence="2" id="KW-1003">Cell membrane</keyword>
<feature type="transmembrane region" description="Helical" evidence="6">
    <location>
        <begin position="87"/>
        <end position="103"/>
    </location>
</feature>
<keyword evidence="4 6" id="KW-1133">Transmembrane helix</keyword>
<gene>
    <name evidence="7" type="ORF">L2W38_05890</name>
</gene>
<keyword evidence="5 6" id="KW-0472">Membrane</keyword>
<feature type="transmembrane region" description="Helical" evidence="6">
    <location>
        <begin position="54"/>
        <end position="75"/>
    </location>
</feature>
<feature type="transmembrane region" description="Helical" evidence="6">
    <location>
        <begin position="213"/>
        <end position="235"/>
    </location>
</feature>
<evidence type="ECO:0000256" key="6">
    <source>
        <dbReference type="SAM" id="Phobius"/>
    </source>
</evidence>
<keyword evidence="3 6" id="KW-0812">Transmembrane</keyword>